<dbReference type="InterPro" id="IPR000792">
    <property type="entry name" value="Tscrpt_reg_LuxR_C"/>
</dbReference>
<dbReference type="PRINTS" id="PR00038">
    <property type="entry name" value="HTHLUXR"/>
</dbReference>
<organism evidence="5 6">
    <name type="scientific">Sinorhizobium fredii (strain NBRC 101917 / NGR234)</name>
    <dbReference type="NCBI Taxonomy" id="394"/>
    <lineage>
        <taxon>Bacteria</taxon>
        <taxon>Pseudomonadati</taxon>
        <taxon>Pseudomonadota</taxon>
        <taxon>Alphaproteobacteria</taxon>
        <taxon>Hyphomicrobiales</taxon>
        <taxon>Rhizobiaceae</taxon>
        <taxon>Sinorhizobium/Ensifer group</taxon>
        <taxon>Sinorhizobium</taxon>
    </lineage>
</organism>
<keyword evidence="6" id="KW-1185">Reference proteome</keyword>
<dbReference type="HOGENOM" id="CLU_758357_0_0_5"/>
<evidence type="ECO:0000256" key="2">
    <source>
        <dbReference type="ARBA" id="ARBA00023125"/>
    </source>
</evidence>
<dbReference type="InterPro" id="IPR036388">
    <property type="entry name" value="WH-like_DNA-bd_sf"/>
</dbReference>
<gene>
    <name evidence="5" type="ordered locus">NGR_b00840</name>
</gene>
<reference evidence="5 6" key="2">
    <citation type="journal article" date="2009" name="Appl. Environ. Microbiol.">
        <title>Rhizobium sp. strain NGR234 possesses a remarkable number of secretion systems.</title>
        <authorList>
            <person name="Schmeisser C."/>
            <person name="Liesegang H."/>
            <person name="Krysciak D."/>
            <person name="Bakkou N."/>
            <person name="Le Quere A."/>
            <person name="Wollherr A."/>
            <person name="Heinemeyer I."/>
            <person name="Morgenstern B."/>
            <person name="Pommerening-Roeser A."/>
            <person name="Flores M."/>
            <person name="Palacios R."/>
            <person name="Brenner S."/>
            <person name="Gottschalk G."/>
            <person name="Schmitz R.A."/>
            <person name="Broughton W.J."/>
            <person name="Perret X."/>
            <person name="Strittmatter A.W."/>
            <person name="Streit W.R."/>
        </authorList>
    </citation>
    <scope>NUCLEOTIDE SEQUENCE [LARGE SCALE GENOMIC DNA]</scope>
    <source>
        <strain evidence="6">NBRC 101917 / NGR234</strain>
    </source>
</reference>
<evidence type="ECO:0000256" key="1">
    <source>
        <dbReference type="ARBA" id="ARBA00023015"/>
    </source>
</evidence>
<protein>
    <recommendedName>
        <fullName evidence="4">HTH luxR-type domain-containing protein</fullName>
    </recommendedName>
</protein>
<dbReference type="CDD" id="cd06170">
    <property type="entry name" value="LuxR_C_like"/>
    <property type="match status" value="1"/>
</dbReference>
<dbReference type="GO" id="GO:0006355">
    <property type="term" value="P:regulation of DNA-templated transcription"/>
    <property type="evidence" value="ECO:0007669"/>
    <property type="project" value="InterPro"/>
</dbReference>
<accession>C3KMY2</accession>
<proteinExistence type="predicted"/>
<dbReference type="Gene3D" id="1.10.10.10">
    <property type="entry name" value="Winged helix-like DNA-binding domain superfamily/Winged helix DNA-binding domain"/>
    <property type="match status" value="1"/>
</dbReference>
<dbReference type="Pfam" id="PF00196">
    <property type="entry name" value="GerE"/>
    <property type="match status" value="1"/>
</dbReference>
<dbReference type="InterPro" id="IPR035965">
    <property type="entry name" value="PAS-like_dom_sf"/>
</dbReference>
<sequence length="365" mass="39995">MPQTERTEIRRLLRALVRLSALPLLWKEMGDEAIAGNLASVLVKILDADFAYLFVDADPHTVELAFGPEGRIPAALIPAIRASLHGSSVRRLSRIQSALSGDLVTVFSTTLGFKAEAILFVASKRSDYPTGFERLVLRMAANEATAAMEQAEGPVVATHLTTLVSLSSNFIGVANLQGVPLFVNPAGLRLVGMASIQEAQELHVVDFLEFRDRDRARYEVWPRVLSEGRWAGQLSFLNAKTGMTTPLLVESFRIDARTTEPVAVGTISVDIRKWNRAERISNDSPALATTREIMLAVARVESLSERERQVLHALVAGCSHKVIAHELGISVRTIEVHRARMMRRLGVRTLAEAIKLAIISGAVKP</sequence>
<dbReference type="OrthoDB" id="9782655at2"/>
<dbReference type="SUPFAM" id="SSF46894">
    <property type="entry name" value="C-terminal effector domain of the bipartite response regulators"/>
    <property type="match status" value="1"/>
</dbReference>
<dbReference type="PATRIC" id="fig|394.7.peg.528"/>
<dbReference type="Proteomes" id="UP000001054">
    <property type="component" value="Plasmid pNGR234b"/>
</dbReference>
<keyword evidence="3" id="KW-0804">Transcription</keyword>
<keyword evidence="5" id="KW-0614">Plasmid</keyword>
<dbReference type="KEGG" id="rhi:NGR_b00840"/>
<keyword evidence="2" id="KW-0238">DNA-binding</keyword>
<dbReference type="Gene3D" id="3.30.450.20">
    <property type="entry name" value="PAS domain"/>
    <property type="match status" value="1"/>
</dbReference>
<geneLocation type="plasmid" evidence="6">
    <name>sym pNGR234b</name>
</geneLocation>
<name>C3KMY2_SINFN</name>
<dbReference type="PANTHER" id="PTHR44688">
    <property type="entry name" value="DNA-BINDING TRANSCRIPTIONAL ACTIVATOR DEVR_DOSR"/>
    <property type="match status" value="1"/>
</dbReference>
<feature type="domain" description="HTH luxR-type" evidence="4">
    <location>
        <begin position="296"/>
        <end position="361"/>
    </location>
</feature>
<evidence type="ECO:0000313" key="5">
    <source>
        <dbReference type="EMBL" id="ACP21555.1"/>
    </source>
</evidence>
<keyword evidence="1" id="KW-0805">Transcription regulation</keyword>
<dbReference type="SUPFAM" id="SSF55785">
    <property type="entry name" value="PYP-like sensor domain (PAS domain)"/>
    <property type="match status" value="1"/>
</dbReference>
<dbReference type="RefSeq" id="WP_012706162.1">
    <property type="nucleotide sequence ID" value="NC_012586.1"/>
</dbReference>
<evidence type="ECO:0000313" key="6">
    <source>
        <dbReference type="Proteomes" id="UP000001054"/>
    </source>
</evidence>
<evidence type="ECO:0000256" key="3">
    <source>
        <dbReference type="ARBA" id="ARBA00023163"/>
    </source>
</evidence>
<reference evidence="6" key="1">
    <citation type="journal article" date="2004" name="J. Bacteriol.">
        <title>An evolutionary hot spot: the pNGR234b replicon of Rhizobium sp. strain NGR234.</title>
        <authorList>
            <person name="Streit W.R."/>
            <person name="Schmitz R.A."/>
            <person name="Perret X."/>
            <person name="Staehelin C."/>
            <person name="Deakin W.J."/>
            <person name="Raasch C."/>
            <person name="Liesegang H."/>
            <person name="Broughton W.J."/>
        </authorList>
    </citation>
    <scope>NUCLEOTIDE SEQUENCE [LARGE SCALE GENOMIC DNA]</scope>
    <source>
        <strain evidence="6">NBRC 101917 / NGR234</strain>
    </source>
</reference>
<dbReference type="PROSITE" id="PS50043">
    <property type="entry name" value="HTH_LUXR_2"/>
    <property type="match status" value="1"/>
</dbReference>
<evidence type="ECO:0000259" key="4">
    <source>
        <dbReference type="PROSITE" id="PS50043"/>
    </source>
</evidence>
<dbReference type="InterPro" id="IPR016032">
    <property type="entry name" value="Sig_transdc_resp-reg_C-effctor"/>
</dbReference>
<dbReference type="GO" id="GO:0003677">
    <property type="term" value="F:DNA binding"/>
    <property type="evidence" value="ECO:0007669"/>
    <property type="project" value="UniProtKB-KW"/>
</dbReference>
<dbReference type="PANTHER" id="PTHR44688:SF16">
    <property type="entry name" value="DNA-BINDING TRANSCRIPTIONAL ACTIVATOR DEVR_DOSR"/>
    <property type="match status" value="1"/>
</dbReference>
<dbReference type="AlphaFoldDB" id="C3KMY2"/>
<dbReference type="EMBL" id="CP000874">
    <property type="protein sequence ID" value="ACP21555.1"/>
    <property type="molecule type" value="Genomic_DNA"/>
</dbReference>
<dbReference type="SMART" id="SM00421">
    <property type="entry name" value="HTH_LUXR"/>
    <property type="match status" value="1"/>
</dbReference>